<name>A0A9P0ZJE9_CUSEU</name>
<gene>
    <name evidence="1" type="ORF">CEURO_LOCUS16292</name>
</gene>
<dbReference type="EMBL" id="CAMAPE010000045">
    <property type="protein sequence ID" value="CAH9103832.1"/>
    <property type="molecule type" value="Genomic_DNA"/>
</dbReference>
<accession>A0A9P0ZJE9</accession>
<evidence type="ECO:0000313" key="2">
    <source>
        <dbReference type="Proteomes" id="UP001152484"/>
    </source>
</evidence>
<sequence>MQQSNSQKAISALDAKLSKLERYGQGDDVEELRIELRWMKCFLFEGQRTAQGRAIADFWSSVIEQHAVDALNENAYHCYPVDYTVRRFAKLREKLQPFITCLWHRP</sequence>
<protein>
    <submittedName>
        <fullName evidence="1">Uncharacterized protein</fullName>
    </submittedName>
</protein>
<keyword evidence="2" id="KW-1185">Reference proteome</keyword>
<organism evidence="1 2">
    <name type="scientific">Cuscuta europaea</name>
    <name type="common">European dodder</name>
    <dbReference type="NCBI Taxonomy" id="41803"/>
    <lineage>
        <taxon>Eukaryota</taxon>
        <taxon>Viridiplantae</taxon>
        <taxon>Streptophyta</taxon>
        <taxon>Embryophyta</taxon>
        <taxon>Tracheophyta</taxon>
        <taxon>Spermatophyta</taxon>
        <taxon>Magnoliopsida</taxon>
        <taxon>eudicotyledons</taxon>
        <taxon>Gunneridae</taxon>
        <taxon>Pentapetalae</taxon>
        <taxon>asterids</taxon>
        <taxon>lamiids</taxon>
        <taxon>Solanales</taxon>
        <taxon>Convolvulaceae</taxon>
        <taxon>Cuscuteae</taxon>
        <taxon>Cuscuta</taxon>
        <taxon>Cuscuta subgen. Cuscuta</taxon>
    </lineage>
</organism>
<dbReference type="AlphaFoldDB" id="A0A9P0ZJE9"/>
<comment type="caution">
    <text evidence="1">The sequence shown here is derived from an EMBL/GenBank/DDBJ whole genome shotgun (WGS) entry which is preliminary data.</text>
</comment>
<reference evidence="1" key="1">
    <citation type="submission" date="2022-07" db="EMBL/GenBank/DDBJ databases">
        <authorList>
            <person name="Macas J."/>
            <person name="Novak P."/>
            <person name="Neumann P."/>
        </authorList>
    </citation>
    <scope>NUCLEOTIDE SEQUENCE</scope>
</reference>
<evidence type="ECO:0000313" key="1">
    <source>
        <dbReference type="EMBL" id="CAH9103832.1"/>
    </source>
</evidence>
<dbReference type="Proteomes" id="UP001152484">
    <property type="component" value="Unassembled WGS sequence"/>
</dbReference>
<proteinExistence type="predicted"/>
<dbReference type="OrthoDB" id="1319523at2759"/>